<evidence type="ECO:0000259" key="2">
    <source>
        <dbReference type="Pfam" id="PF07853"/>
    </source>
</evidence>
<keyword evidence="1" id="KW-1133">Transmembrane helix</keyword>
<dbReference type="STRING" id="443218.AS9A_4493"/>
<evidence type="ECO:0000313" key="4">
    <source>
        <dbReference type="Proteomes" id="UP000009235"/>
    </source>
</evidence>
<dbReference type="KEGG" id="asd:AS9A_4493"/>
<dbReference type="EMBL" id="CP002786">
    <property type="protein sequence ID" value="AEF42925.1"/>
    <property type="molecule type" value="Genomic_DNA"/>
</dbReference>
<protein>
    <recommendedName>
        <fullName evidence="2">DUF1648 domain-containing protein</fullName>
    </recommendedName>
</protein>
<keyword evidence="1" id="KW-0472">Membrane</keyword>
<evidence type="ECO:0000313" key="3">
    <source>
        <dbReference type="EMBL" id="AEF42925.1"/>
    </source>
</evidence>
<gene>
    <name evidence="3" type="ordered locus">AS9A_4493</name>
</gene>
<feature type="transmembrane region" description="Helical" evidence="1">
    <location>
        <begin position="82"/>
        <end position="101"/>
    </location>
</feature>
<dbReference type="Pfam" id="PF07853">
    <property type="entry name" value="DUF1648"/>
    <property type="match status" value="1"/>
</dbReference>
<dbReference type="Proteomes" id="UP000009235">
    <property type="component" value="Chromosome"/>
</dbReference>
<feature type="transmembrane region" description="Helical" evidence="1">
    <location>
        <begin position="228"/>
        <end position="248"/>
    </location>
</feature>
<feature type="transmembrane region" description="Helical" evidence="1">
    <location>
        <begin position="203"/>
        <end position="222"/>
    </location>
</feature>
<organism evidence="3 4">
    <name type="scientific">Hoyosella subflava (strain DSM 45089 / JCM 17490 / NBRC 109087 / DQS3-9A1)</name>
    <name type="common">Amycolicicoccus subflavus</name>
    <dbReference type="NCBI Taxonomy" id="443218"/>
    <lineage>
        <taxon>Bacteria</taxon>
        <taxon>Bacillati</taxon>
        <taxon>Actinomycetota</taxon>
        <taxon>Actinomycetes</taxon>
        <taxon>Mycobacteriales</taxon>
        <taxon>Hoyosellaceae</taxon>
        <taxon>Hoyosella</taxon>
    </lineage>
</organism>
<feature type="transmembrane region" description="Helical" evidence="1">
    <location>
        <begin position="147"/>
        <end position="167"/>
    </location>
</feature>
<keyword evidence="4" id="KW-1185">Reference proteome</keyword>
<feature type="transmembrane region" description="Helical" evidence="1">
    <location>
        <begin position="32"/>
        <end position="51"/>
    </location>
</feature>
<keyword evidence="1" id="KW-0812">Transmembrane</keyword>
<dbReference type="HOGENOM" id="CLU_054762_1_0_11"/>
<reference evidence="3 4" key="1">
    <citation type="journal article" date="2011" name="J. Bacteriol.">
        <title>Complete genome sequence of Amycolicicoccus subflavus DQS3-9A1T, an actinomycete isolated from crude oil-polluted soil.</title>
        <authorList>
            <person name="Cai M."/>
            <person name="Chen W.M."/>
            <person name="Nie Y."/>
            <person name="Chi C.Q."/>
            <person name="Wang Y.N."/>
            <person name="Tang Y.Q."/>
            <person name="Li G.Y."/>
            <person name="Wu X.L."/>
        </authorList>
    </citation>
    <scope>NUCLEOTIDE SEQUENCE [LARGE SCALE GENOMIC DNA]</scope>
    <source>
        <strain evidence="4">DSM 45089 / DQS3-9A1</strain>
    </source>
</reference>
<proteinExistence type="predicted"/>
<dbReference type="InterPro" id="IPR012867">
    <property type="entry name" value="DUF1648"/>
</dbReference>
<feature type="domain" description="DUF1648" evidence="2">
    <location>
        <begin position="45"/>
        <end position="90"/>
    </location>
</feature>
<sequence>MYSQIRDYIRDIQRKFVALPGGKMHARRFDPIGFAGGLLIPIGAAVLILVLTRVWEPRLPAEVAQHWDAAGSPDRFGALWPGAWMMAGITALTGAACGGIAAMGRSLLALRQIMLIVAITVTALLTGIWISSLAVQLDLADPAAAALPLWPAGLYTLAGLAVGVLFARQLRDGRVRVQAKRRPPSHLPRQAVSRIHESLTASAKLQALIVVPLVGLGLVLSVVSETLWALFVFIPLALLILLLLRSQVDVDGSGMRARMAGLTAFDIRTEEIVKAEVKQVSPAAEFGGYGLRIRGKGQYGLVFRRGPAVVVTTASDQTFTVTASQATEMAGVLNSAADSGREY</sequence>
<accession>F6ENR8</accession>
<dbReference type="AlphaFoldDB" id="F6ENR8"/>
<feature type="transmembrane region" description="Helical" evidence="1">
    <location>
        <begin position="113"/>
        <end position="135"/>
    </location>
</feature>
<evidence type="ECO:0000256" key="1">
    <source>
        <dbReference type="SAM" id="Phobius"/>
    </source>
</evidence>
<name>F6ENR8_HOYSD</name>